<reference evidence="2 3" key="1">
    <citation type="submission" date="2016-09" db="EMBL/GenBank/DDBJ databases">
        <title>Bacillus aquimaris SAMM genome sequence reveals colonization and biosurfactant production capacities.</title>
        <authorList>
            <person name="Waghmode S.R."/>
            <person name="Suryavanshi M.V."/>
        </authorList>
    </citation>
    <scope>NUCLEOTIDE SEQUENCE [LARGE SCALE GENOMIC DNA]</scope>
    <source>
        <strain evidence="2 3">SAMM</strain>
    </source>
</reference>
<keyword evidence="3" id="KW-1185">Reference proteome</keyword>
<dbReference type="EMBL" id="MINN01000085">
    <property type="protein sequence ID" value="OIU71166.1"/>
    <property type="molecule type" value="Genomic_DNA"/>
</dbReference>
<keyword evidence="1" id="KW-1133">Transmembrane helix</keyword>
<dbReference type="Proteomes" id="UP000182062">
    <property type="component" value="Unassembled WGS sequence"/>
</dbReference>
<accession>A0A1J6VZA6</accession>
<feature type="transmembrane region" description="Helical" evidence="1">
    <location>
        <begin position="20"/>
        <end position="37"/>
    </location>
</feature>
<evidence type="ECO:0000313" key="2">
    <source>
        <dbReference type="EMBL" id="OIU71166.1"/>
    </source>
</evidence>
<organism evidence="2 3">
    <name type="scientific">Rossellomorea aquimaris</name>
    <dbReference type="NCBI Taxonomy" id="189382"/>
    <lineage>
        <taxon>Bacteria</taxon>
        <taxon>Bacillati</taxon>
        <taxon>Bacillota</taxon>
        <taxon>Bacilli</taxon>
        <taxon>Bacillales</taxon>
        <taxon>Bacillaceae</taxon>
        <taxon>Rossellomorea</taxon>
    </lineage>
</organism>
<protein>
    <submittedName>
        <fullName evidence="2">Uncharacterized protein</fullName>
    </submittedName>
</protein>
<sequence length="81" mass="9316">MDWRNLSIWQGNLRSQAVNLLILTINLLILQIILSLVKIRKYPELNLSLARHHSNSPEQPKKASAKGMIPSQRLTIFMINL</sequence>
<evidence type="ECO:0000313" key="3">
    <source>
        <dbReference type="Proteomes" id="UP000182062"/>
    </source>
</evidence>
<keyword evidence="1" id="KW-0472">Membrane</keyword>
<keyword evidence="1" id="KW-0812">Transmembrane</keyword>
<evidence type="ECO:0000256" key="1">
    <source>
        <dbReference type="SAM" id="Phobius"/>
    </source>
</evidence>
<comment type="caution">
    <text evidence="2">The sequence shown here is derived from an EMBL/GenBank/DDBJ whole genome shotgun (WGS) entry which is preliminary data.</text>
</comment>
<gene>
    <name evidence="2" type="ORF">BHE18_08980</name>
</gene>
<dbReference type="AlphaFoldDB" id="A0A1J6VZA6"/>
<proteinExistence type="predicted"/>
<name>A0A1J6VZA6_9BACI</name>